<dbReference type="Proteomes" id="UP000789759">
    <property type="component" value="Unassembled WGS sequence"/>
</dbReference>
<dbReference type="AlphaFoldDB" id="A0A9N9KGT7"/>
<feature type="non-terminal residue" evidence="1">
    <location>
        <position position="101"/>
    </location>
</feature>
<dbReference type="EMBL" id="CAJVQA010065765">
    <property type="protein sequence ID" value="CAG8831240.1"/>
    <property type="molecule type" value="Genomic_DNA"/>
</dbReference>
<reference evidence="1" key="1">
    <citation type="submission" date="2021-06" db="EMBL/GenBank/DDBJ databases">
        <authorList>
            <person name="Kallberg Y."/>
            <person name="Tangrot J."/>
            <person name="Rosling A."/>
        </authorList>
    </citation>
    <scope>NUCLEOTIDE SEQUENCE</scope>
    <source>
        <strain evidence="1">FL966</strain>
    </source>
</reference>
<name>A0A9N9KGT7_9GLOM</name>
<accession>A0A9N9KGT7</accession>
<comment type="caution">
    <text evidence="1">The sequence shown here is derived from an EMBL/GenBank/DDBJ whole genome shotgun (WGS) entry which is preliminary data.</text>
</comment>
<gene>
    <name evidence="1" type="ORF">CPELLU_LOCUS20707</name>
</gene>
<evidence type="ECO:0000313" key="2">
    <source>
        <dbReference type="Proteomes" id="UP000789759"/>
    </source>
</evidence>
<proteinExistence type="predicted"/>
<evidence type="ECO:0000313" key="1">
    <source>
        <dbReference type="EMBL" id="CAG8831240.1"/>
    </source>
</evidence>
<protein>
    <submittedName>
        <fullName evidence="1">1949_t:CDS:1</fullName>
    </submittedName>
</protein>
<organism evidence="1 2">
    <name type="scientific">Cetraspora pellucida</name>
    <dbReference type="NCBI Taxonomy" id="1433469"/>
    <lineage>
        <taxon>Eukaryota</taxon>
        <taxon>Fungi</taxon>
        <taxon>Fungi incertae sedis</taxon>
        <taxon>Mucoromycota</taxon>
        <taxon>Glomeromycotina</taxon>
        <taxon>Glomeromycetes</taxon>
        <taxon>Diversisporales</taxon>
        <taxon>Gigasporaceae</taxon>
        <taxon>Cetraspora</taxon>
    </lineage>
</organism>
<keyword evidence="2" id="KW-1185">Reference proteome</keyword>
<sequence length="101" mass="12340">MSFEYLSDICENLFKNKKEIVLDIIQKNLNTQDIFYKERLDVVCNHLLKRFENEEKYNENSEDLEFLRYLSRSVNKKYNFAYLHFSEYTGDITETILIEMF</sequence>